<evidence type="ECO:0000256" key="1">
    <source>
        <dbReference type="SAM" id="MobiDB-lite"/>
    </source>
</evidence>
<keyword evidence="3" id="KW-1185">Reference proteome</keyword>
<reference evidence="2" key="1">
    <citation type="submission" date="2022-11" db="EMBL/GenBank/DDBJ databases">
        <title>Minimal conservation of predation-associated metabolite biosynthetic gene clusters underscores biosynthetic potential of Myxococcota including descriptions for ten novel species: Archangium lansinium sp. nov., Myxococcus landrumus sp. nov., Nannocystis bai.</title>
        <authorList>
            <person name="Ahearne A."/>
            <person name="Stevens C."/>
            <person name="Phillips K."/>
        </authorList>
    </citation>
    <scope>NUCLEOTIDE SEQUENCE</scope>
    <source>
        <strain evidence="2">Na p29</strain>
    </source>
</reference>
<proteinExistence type="predicted"/>
<accession>A0A9X3EUK0</accession>
<evidence type="ECO:0000313" key="2">
    <source>
        <dbReference type="EMBL" id="MCY1009555.1"/>
    </source>
</evidence>
<dbReference type="Proteomes" id="UP001150924">
    <property type="component" value="Unassembled WGS sequence"/>
</dbReference>
<dbReference type="EMBL" id="JAPNKE010000002">
    <property type="protein sequence ID" value="MCY1009555.1"/>
    <property type="molecule type" value="Genomic_DNA"/>
</dbReference>
<dbReference type="RefSeq" id="WP_267772219.1">
    <property type="nucleotide sequence ID" value="NZ_JAPNKE010000002.1"/>
</dbReference>
<evidence type="ECO:0000313" key="3">
    <source>
        <dbReference type="Proteomes" id="UP001150924"/>
    </source>
</evidence>
<sequence>MCRGTVAGLAQAQHLGGEGEGEAAVVAARLEGDEAQVLAQEQVVEAPVGLRDVGVVGRDVVLVHAVAVARAQLARAAEDPRGEGVDAAARVAEAAAELAGVVGLVARRQVGRQQRPLGGAGGGGGLRVAGDVHQSVLVAVDAHGPARGDDRGAHGLEAPGDRARLERGRGDPDRRLEARGEREPLDVDALVAAVHLSLRTWRKGQALRTVRNSIGLA</sequence>
<protein>
    <submittedName>
        <fullName evidence="2">Uncharacterized protein</fullName>
    </submittedName>
</protein>
<name>A0A9X3EUK0_9BACT</name>
<organism evidence="2 3">
    <name type="scientific">Nannocystis pusilla</name>
    <dbReference type="NCBI Taxonomy" id="889268"/>
    <lineage>
        <taxon>Bacteria</taxon>
        <taxon>Pseudomonadati</taxon>
        <taxon>Myxococcota</taxon>
        <taxon>Polyangia</taxon>
        <taxon>Nannocystales</taxon>
        <taxon>Nannocystaceae</taxon>
        <taxon>Nannocystis</taxon>
    </lineage>
</organism>
<feature type="region of interest" description="Disordered" evidence="1">
    <location>
        <begin position="143"/>
        <end position="180"/>
    </location>
</feature>
<comment type="caution">
    <text evidence="2">The sequence shown here is derived from an EMBL/GenBank/DDBJ whole genome shotgun (WGS) entry which is preliminary data.</text>
</comment>
<gene>
    <name evidence="2" type="ORF">OV079_29120</name>
</gene>
<dbReference type="AlphaFoldDB" id="A0A9X3EUK0"/>
<feature type="compositionally biased region" description="Basic and acidic residues" evidence="1">
    <location>
        <begin position="144"/>
        <end position="180"/>
    </location>
</feature>